<organism evidence="10">
    <name type="scientific">Desertifilum tharense IPPAS B-1220</name>
    <dbReference type="NCBI Taxonomy" id="1781255"/>
    <lineage>
        <taxon>Bacteria</taxon>
        <taxon>Bacillati</taxon>
        <taxon>Cyanobacteriota</taxon>
        <taxon>Cyanophyceae</taxon>
        <taxon>Desertifilales</taxon>
        <taxon>Desertifilaceae</taxon>
        <taxon>Desertifilum</taxon>
    </lineage>
</organism>
<dbReference type="Pfam" id="PF00672">
    <property type="entry name" value="HAMP"/>
    <property type="match status" value="1"/>
</dbReference>
<evidence type="ECO:0000313" key="10">
    <source>
        <dbReference type="EMBL" id="OEJ72932.1"/>
    </source>
</evidence>
<proteinExistence type="predicted"/>
<dbReference type="Gene3D" id="6.10.340.10">
    <property type="match status" value="1"/>
</dbReference>
<accession>A0A1E5QE42</accession>
<dbReference type="PROSITE" id="PS50109">
    <property type="entry name" value="HIS_KIN"/>
    <property type="match status" value="1"/>
</dbReference>
<feature type="domain" description="HAMP" evidence="9">
    <location>
        <begin position="159"/>
        <end position="212"/>
    </location>
</feature>
<keyword evidence="7" id="KW-0902">Two-component regulatory system</keyword>
<reference evidence="10" key="1">
    <citation type="submission" date="2016-09" db="EMBL/GenBank/DDBJ databases">
        <title>Draft genome of thermotolerant cyanobacterium Desertifilum sp. strain IPPAS B-1220.</title>
        <authorList>
            <person name="Sinetova M.A."/>
            <person name="Bolakhan K."/>
            <person name="Zayadan B.K."/>
            <person name="Mironov K.S."/>
            <person name="Ustinova V."/>
            <person name="Kupriyanova E.V."/>
            <person name="Sidorov R.A."/>
            <person name="Skrypnik A.N."/>
            <person name="Gogoleva N.E."/>
            <person name="Gogolev Y.V."/>
            <person name="Los D.A."/>
        </authorList>
    </citation>
    <scope>NUCLEOTIDE SEQUENCE [LARGE SCALE GENOMIC DNA]</scope>
    <source>
        <strain evidence="10">IPPAS B-1220</strain>
    </source>
</reference>
<dbReference type="Pfam" id="PF02518">
    <property type="entry name" value="HATPase_c"/>
    <property type="match status" value="1"/>
</dbReference>
<dbReference type="Gene3D" id="1.10.287.130">
    <property type="match status" value="1"/>
</dbReference>
<dbReference type="InterPro" id="IPR003661">
    <property type="entry name" value="HisK_dim/P_dom"/>
</dbReference>
<dbReference type="SUPFAM" id="SSF47384">
    <property type="entry name" value="Homodimeric domain of signal transducing histidine kinase"/>
    <property type="match status" value="1"/>
</dbReference>
<dbReference type="STRING" id="1781255.BH720_22495"/>
<dbReference type="GO" id="GO:0016020">
    <property type="term" value="C:membrane"/>
    <property type="evidence" value="ECO:0007669"/>
    <property type="project" value="UniProtKB-SubCell"/>
</dbReference>
<dbReference type="InterPro" id="IPR004358">
    <property type="entry name" value="Sig_transdc_His_kin-like_C"/>
</dbReference>
<dbReference type="SMART" id="SM00387">
    <property type="entry name" value="HATPase_c"/>
    <property type="match status" value="1"/>
</dbReference>
<dbReference type="GO" id="GO:0000155">
    <property type="term" value="F:phosphorelay sensor kinase activity"/>
    <property type="evidence" value="ECO:0007669"/>
    <property type="project" value="InterPro"/>
</dbReference>
<evidence type="ECO:0000256" key="5">
    <source>
        <dbReference type="ARBA" id="ARBA00022679"/>
    </source>
</evidence>
<keyword evidence="4" id="KW-0597">Phosphoprotein</keyword>
<evidence type="ECO:0000259" key="9">
    <source>
        <dbReference type="PROSITE" id="PS50885"/>
    </source>
</evidence>
<dbReference type="PRINTS" id="PR00344">
    <property type="entry name" value="BCTRLSENSOR"/>
</dbReference>
<dbReference type="SUPFAM" id="SSF158472">
    <property type="entry name" value="HAMP domain-like"/>
    <property type="match status" value="1"/>
</dbReference>
<dbReference type="EMBL" id="MJGC01000108">
    <property type="protein sequence ID" value="OEJ72932.1"/>
    <property type="molecule type" value="Genomic_DNA"/>
</dbReference>
<dbReference type="InterPro" id="IPR036097">
    <property type="entry name" value="HisK_dim/P_sf"/>
</dbReference>
<dbReference type="PANTHER" id="PTHR43065">
    <property type="entry name" value="SENSOR HISTIDINE KINASE"/>
    <property type="match status" value="1"/>
</dbReference>
<dbReference type="OrthoDB" id="501036at2"/>
<dbReference type="InterPro" id="IPR003660">
    <property type="entry name" value="HAMP_dom"/>
</dbReference>
<dbReference type="SMART" id="SM00304">
    <property type="entry name" value="HAMP"/>
    <property type="match status" value="1"/>
</dbReference>
<dbReference type="InterPro" id="IPR005467">
    <property type="entry name" value="His_kinase_dom"/>
</dbReference>
<dbReference type="CDD" id="cd00082">
    <property type="entry name" value="HisKA"/>
    <property type="match status" value="1"/>
</dbReference>
<sequence>MHQQQLPFALDFPSEFQREYVAFVQQVRNVQALMTEVERFVLEHNKPELARFLQRYLPIPQLYLEQVQSQLGETDISALGGVERAAAQQALLALNSSTIVGELEQFSIDLRNWAEQAFEDEDAAHHHLDEAIQLRWQIIAHSIFYTIILGIIISLYTSRAIATPIQNLTHVARRVTQESNFELQAEVKTQDEVGVLAVSLNQLIQRVNALLKEQKAEQATRLLENEKMSSLGQMLAGVAHEINNPVNFIYGNLIHADEYIRDLLEILELYQEKVPDPPSEIRDRTEELEIEFLIEDLPNLVNSMQVGADRVRQIVLSLKNFSRLDDTEPHPVNVQECIESTLLILNNRIKKGIQIACQYGNTPPIPGYTGLLYQVFMNIISNAIDALLELPESRDKQIKITTECQQPEWLVIRIADNGMGISPENQAKIYDAFFTTKPRGVGTGLGLAISYQIIVEKHNGKLTCDSQVDEGTEFTIFLPLHPTAENVSPATPANYSTC</sequence>
<evidence type="ECO:0000256" key="1">
    <source>
        <dbReference type="ARBA" id="ARBA00000085"/>
    </source>
</evidence>
<comment type="caution">
    <text evidence="10">The sequence shown here is derived from an EMBL/GenBank/DDBJ whole genome shotgun (WGS) entry which is preliminary data.</text>
</comment>
<evidence type="ECO:0000256" key="7">
    <source>
        <dbReference type="ARBA" id="ARBA00023012"/>
    </source>
</evidence>
<dbReference type="CDD" id="cd06225">
    <property type="entry name" value="HAMP"/>
    <property type="match status" value="1"/>
</dbReference>
<dbReference type="RefSeq" id="WP_069969466.1">
    <property type="nucleotide sequence ID" value="NZ_CM124774.1"/>
</dbReference>
<keyword evidence="5" id="KW-0808">Transferase</keyword>
<dbReference type="InterPro" id="IPR036890">
    <property type="entry name" value="HATPase_C_sf"/>
</dbReference>
<gene>
    <name evidence="10" type="ORF">BH720_22495</name>
</gene>
<name>A0A1E5QE42_9CYAN</name>
<dbReference type="AlphaFoldDB" id="A0A1E5QE42"/>
<dbReference type="Gene3D" id="3.30.565.10">
    <property type="entry name" value="Histidine kinase-like ATPase, C-terminal domain"/>
    <property type="match status" value="1"/>
</dbReference>
<dbReference type="InterPro" id="IPR003594">
    <property type="entry name" value="HATPase_dom"/>
</dbReference>
<dbReference type="SUPFAM" id="SSF55874">
    <property type="entry name" value="ATPase domain of HSP90 chaperone/DNA topoisomerase II/histidine kinase"/>
    <property type="match status" value="1"/>
</dbReference>
<keyword evidence="6" id="KW-0418">Kinase</keyword>
<dbReference type="EC" id="2.7.13.3" evidence="3"/>
<protein>
    <recommendedName>
        <fullName evidence="3">histidine kinase</fullName>
        <ecNumber evidence="3">2.7.13.3</ecNumber>
    </recommendedName>
</protein>
<evidence type="ECO:0000256" key="4">
    <source>
        <dbReference type="ARBA" id="ARBA00022553"/>
    </source>
</evidence>
<evidence type="ECO:0000256" key="6">
    <source>
        <dbReference type="ARBA" id="ARBA00022777"/>
    </source>
</evidence>
<dbReference type="PANTHER" id="PTHR43065:SF50">
    <property type="entry name" value="HISTIDINE KINASE"/>
    <property type="match status" value="1"/>
</dbReference>
<evidence type="ECO:0000259" key="8">
    <source>
        <dbReference type="PROSITE" id="PS50109"/>
    </source>
</evidence>
<feature type="domain" description="Histidine kinase" evidence="8">
    <location>
        <begin position="237"/>
        <end position="482"/>
    </location>
</feature>
<comment type="subcellular location">
    <subcellularLocation>
        <location evidence="2">Membrane</location>
    </subcellularLocation>
</comment>
<comment type="catalytic activity">
    <reaction evidence="1">
        <text>ATP + protein L-histidine = ADP + protein N-phospho-L-histidine.</text>
        <dbReference type="EC" id="2.7.13.3"/>
    </reaction>
</comment>
<evidence type="ECO:0000256" key="2">
    <source>
        <dbReference type="ARBA" id="ARBA00004370"/>
    </source>
</evidence>
<dbReference type="PROSITE" id="PS50885">
    <property type="entry name" value="HAMP"/>
    <property type="match status" value="1"/>
</dbReference>
<evidence type="ECO:0000256" key="3">
    <source>
        <dbReference type="ARBA" id="ARBA00012438"/>
    </source>
</evidence>